<dbReference type="Proteomes" id="UP000276133">
    <property type="component" value="Unassembled WGS sequence"/>
</dbReference>
<dbReference type="EMBL" id="REGN01002412">
    <property type="protein sequence ID" value="RNA28266.1"/>
    <property type="molecule type" value="Genomic_DNA"/>
</dbReference>
<dbReference type="AlphaFoldDB" id="A0A3M7RXN0"/>
<name>A0A3M7RXN0_BRAPC</name>
<keyword evidence="2" id="KW-1185">Reference proteome</keyword>
<gene>
    <name evidence="1" type="ORF">BpHYR1_003980</name>
</gene>
<protein>
    <submittedName>
        <fullName evidence="1">Uncharacterized protein</fullName>
    </submittedName>
</protein>
<sequence>MITYQNPKYCVAHVKQRWLRRKRTRQDENSKIFFLNSGNRVNPFDPFEPHIINRRAKGLFIINLLQEKK</sequence>
<organism evidence="1 2">
    <name type="scientific">Brachionus plicatilis</name>
    <name type="common">Marine rotifer</name>
    <name type="synonym">Brachionus muelleri</name>
    <dbReference type="NCBI Taxonomy" id="10195"/>
    <lineage>
        <taxon>Eukaryota</taxon>
        <taxon>Metazoa</taxon>
        <taxon>Spiralia</taxon>
        <taxon>Gnathifera</taxon>
        <taxon>Rotifera</taxon>
        <taxon>Eurotatoria</taxon>
        <taxon>Monogononta</taxon>
        <taxon>Pseudotrocha</taxon>
        <taxon>Ploima</taxon>
        <taxon>Brachionidae</taxon>
        <taxon>Brachionus</taxon>
    </lineage>
</organism>
<proteinExistence type="predicted"/>
<comment type="caution">
    <text evidence="1">The sequence shown here is derived from an EMBL/GenBank/DDBJ whole genome shotgun (WGS) entry which is preliminary data.</text>
</comment>
<evidence type="ECO:0000313" key="1">
    <source>
        <dbReference type="EMBL" id="RNA28266.1"/>
    </source>
</evidence>
<reference evidence="1 2" key="1">
    <citation type="journal article" date="2018" name="Sci. Rep.">
        <title>Genomic signatures of local adaptation to the degree of environmental predictability in rotifers.</title>
        <authorList>
            <person name="Franch-Gras L."/>
            <person name="Hahn C."/>
            <person name="Garcia-Roger E.M."/>
            <person name="Carmona M.J."/>
            <person name="Serra M."/>
            <person name="Gomez A."/>
        </authorList>
    </citation>
    <scope>NUCLEOTIDE SEQUENCE [LARGE SCALE GENOMIC DNA]</scope>
    <source>
        <strain evidence="1">HYR1</strain>
    </source>
</reference>
<evidence type="ECO:0000313" key="2">
    <source>
        <dbReference type="Proteomes" id="UP000276133"/>
    </source>
</evidence>
<accession>A0A3M7RXN0</accession>